<sequence length="64" mass="7542">MARKNPKCVNLALPYPHMNAREFRVLIFERRFAIFSISLFLMKRNKASEGNLGKKTERNKEKTT</sequence>
<dbReference type="AlphaFoldDB" id="A0AAQ4CQ48"/>
<dbReference type="RefSeq" id="WP_229571885.1">
    <property type="nucleotide sequence ID" value="NZ_AP025226.1"/>
</dbReference>
<evidence type="ECO:0000313" key="1">
    <source>
        <dbReference type="EMBL" id="BDB97929.1"/>
    </source>
</evidence>
<dbReference type="GeneID" id="68865690"/>
<accession>A0AAQ4CQ48</accession>
<evidence type="ECO:0000313" key="2">
    <source>
        <dbReference type="Proteomes" id="UP001319921"/>
    </source>
</evidence>
<dbReference type="EMBL" id="AP025226">
    <property type="protein sequence ID" value="BDB97929.1"/>
    <property type="molecule type" value="Genomic_DNA"/>
</dbReference>
<name>A0AAQ4CQ48_9CREN</name>
<dbReference type="KEGG" id="scas:SACC_09460"/>
<proteinExistence type="predicted"/>
<organism evidence="1 2">
    <name type="scientific">Saccharolobus caldissimus</name>
    <dbReference type="NCBI Taxonomy" id="1702097"/>
    <lineage>
        <taxon>Archaea</taxon>
        <taxon>Thermoproteota</taxon>
        <taxon>Thermoprotei</taxon>
        <taxon>Sulfolobales</taxon>
        <taxon>Sulfolobaceae</taxon>
        <taxon>Saccharolobus</taxon>
    </lineage>
</organism>
<protein>
    <submittedName>
        <fullName evidence="1">Uncharacterized protein</fullName>
    </submittedName>
</protein>
<reference evidence="1 2" key="1">
    <citation type="journal article" date="2022" name="Microbiol. Resour. Announc.">
        <title>Complete Genome Sequence of the Hyperthermophilic and Acidophilic Archaeon Saccharolobus caldissimus Strain HS-3T.</title>
        <authorList>
            <person name="Sakai H.D."/>
            <person name="Kurosawa N."/>
        </authorList>
    </citation>
    <scope>NUCLEOTIDE SEQUENCE [LARGE SCALE GENOMIC DNA]</scope>
    <source>
        <strain evidence="1 2">JCM32116</strain>
    </source>
</reference>
<gene>
    <name evidence="1" type="ORF">SACC_09460</name>
</gene>
<keyword evidence="2" id="KW-1185">Reference proteome</keyword>
<dbReference type="Proteomes" id="UP001319921">
    <property type="component" value="Chromosome"/>
</dbReference>